<dbReference type="EMBL" id="CABITT030000004">
    <property type="protein sequence ID" value="VVB00533.1"/>
    <property type="molecule type" value="Genomic_DNA"/>
</dbReference>
<evidence type="ECO:0000256" key="4">
    <source>
        <dbReference type="ARBA" id="ARBA00033987"/>
    </source>
</evidence>
<proteinExistence type="predicted"/>
<dbReference type="InterPro" id="IPR050800">
    <property type="entry name" value="ARTD/PARP"/>
</dbReference>
<organism evidence="7 8">
    <name type="scientific">Arabis nemorensis</name>
    <dbReference type="NCBI Taxonomy" id="586526"/>
    <lineage>
        <taxon>Eukaryota</taxon>
        <taxon>Viridiplantae</taxon>
        <taxon>Streptophyta</taxon>
        <taxon>Embryophyta</taxon>
        <taxon>Tracheophyta</taxon>
        <taxon>Spermatophyta</taxon>
        <taxon>Magnoliopsida</taxon>
        <taxon>eudicotyledons</taxon>
        <taxon>Gunneridae</taxon>
        <taxon>Pentapetalae</taxon>
        <taxon>rosids</taxon>
        <taxon>malvids</taxon>
        <taxon>Brassicales</taxon>
        <taxon>Brassicaceae</taxon>
        <taxon>Arabideae</taxon>
        <taxon>Arabis</taxon>
    </lineage>
</organism>
<comment type="caution">
    <text evidence="7">The sequence shown here is derived from an EMBL/GenBank/DDBJ whole genome shotgun (WGS) entry which is preliminary data.</text>
</comment>
<evidence type="ECO:0000313" key="7">
    <source>
        <dbReference type="EMBL" id="VVB00533.1"/>
    </source>
</evidence>
<accession>A0A565BGU7</accession>
<feature type="domain" description="PARP catalytic" evidence="6">
    <location>
        <begin position="1"/>
        <end position="60"/>
    </location>
</feature>
<dbReference type="PANTHER" id="PTHR10459:SF60">
    <property type="entry name" value="POLY [ADP-RIBOSE] POLYMERASE 2"/>
    <property type="match status" value="1"/>
</dbReference>
<reference evidence="7" key="1">
    <citation type="submission" date="2019-07" db="EMBL/GenBank/DDBJ databases">
        <authorList>
            <person name="Dittberner H."/>
        </authorList>
    </citation>
    <scope>NUCLEOTIDE SEQUENCE [LARGE SCALE GENOMIC DNA]</scope>
</reference>
<dbReference type="InterPro" id="IPR012317">
    <property type="entry name" value="Poly(ADP-ribose)pol_cat_dom"/>
</dbReference>
<dbReference type="PANTHER" id="PTHR10459">
    <property type="entry name" value="DNA LIGASE"/>
    <property type="match status" value="1"/>
</dbReference>
<keyword evidence="2 5" id="KW-0808">Transferase</keyword>
<evidence type="ECO:0000259" key="6">
    <source>
        <dbReference type="PROSITE" id="PS51059"/>
    </source>
</evidence>
<comment type="catalytic activity">
    <reaction evidence="4">
        <text>NAD(+) + (ADP-D-ribosyl)n-acceptor = nicotinamide + (ADP-D-ribosyl)n+1-acceptor + H(+).</text>
        <dbReference type="EC" id="2.4.2.30"/>
    </reaction>
</comment>
<dbReference type="GO" id="GO:1990404">
    <property type="term" value="F:NAD+-protein mono-ADP-ribosyltransferase activity"/>
    <property type="evidence" value="ECO:0007669"/>
    <property type="project" value="TreeGrafter"/>
</dbReference>
<protein>
    <recommendedName>
        <fullName evidence="5">Poly [ADP-ribose] polymerase</fullName>
        <shortName evidence="5">PARP</shortName>
        <ecNumber evidence="5">2.4.2.-</ecNumber>
    </recommendedName>
</protein>
<keyword evidence="3 5" id="KW-0520">NAD</keyword>
<dbReference type="SUPFAM" id="SSF56399">
    <property type="entry name" value="ADP-ribosylation"/>
    <property type="match status" value="1"/>
</dbReference>
<keyword evidence="8" id="KW-1185">Reference proteome</keyword>
<evidence type="ECO:0000256" key="3">
    <source>
        <dbReference type="ARBA" id="ARBA00023027"/>
    </source>
</evidence>
<evidence type="ECO:0000313" key="8">
    <source>
        <dbReference type="Proteomes" id="UP000489600"/>
    </source>
</evidence>
<name>A0A565BGU7_9BRAS</name>
<evidence type="ECO:0000256" key="5">
    <source>
        <dbReference type="RuleBase" id="RU362114"/>
    </source>
</evidence>
<dbReference type="GO" id="GO:0003950">
    <property type="term" value="F:NAD+ poly-ADP-ribosyltransferase activity"/>
    <property type="evidence" value="ECO:0007669"/>
    <property type="project" value="UniProtKB-UniRule"/>
</dbReference>
<dbReference type="GO" id="GO:0070212">
    <property type="term" value="P:protein poly-ADP-ribosylation"/>
    <property type="evidence" value="ECO:0007669"/>
    <property type="project" value="TreeGrafter"/>
</dbReference>
<evidence type="ECO:0000256" key="1">
    <source>
        <dbReference type="ARBA" id="ARBA00022676"/>
    </source>
</evidence>
<sequence length="60" mass="6848">MFGKGVYFADMFSKSKGYSFFSDSVCKDGVLLLCEVALREMVELEVANYNIMLMNYLLES</sequence>
<dbReference type="EC" id="2.4.2.-" evidence="5"/>
<evidence type="ECO:0000256" key="2">
    <source>
        <dbReference type="ARBA" id="ARBA00022679"/>
    </source>
</evidence>
<dbReference type="GO" id="GO:0005730">
    <property type="term" value="C:nucleolus"/>
    <property type="evidence" value="ECO:0007669"/>
    <property type="project" value="TreeGrafter"/>
</dbReference>
<keyword evidence="1 5" id="KW-0328">Glycosyltransferase</keyword>
<gene>
    <name evidence="7" type="ORF">ANE_LOCUS10977</name>
</gene>
<dbReference type="PROSITE" id="PS51059">
    <property type="entry name" value="PARP_CATALYTIC"/>
    <property type="match status" value="1"/>
</dbReference>
<dbReference type="Gene3D" id="3.90.228.10">
    <property type="match status" value="1"/>
</dbReference>
<dbReference type="Proteomes" id="UP000489600">
    <property type="component" value="Unassembled WGS sequence"/>
</dbReference>
<dbReference type="OrthoDB" id="2017365at2759"/>
<dbReference type="AlphaFoldDB" id="A0A565BGU7"/>
<dbReference type="GO" id="GO:0006302">
    <property type="term" value="P:double-strand break repair"/>
    <property type="evidence" value="ECO:0007669"/>
    <property type="project" value="TreeGrafter"/>
</dbReference>
<dbReference type="Pfam" id="PF00644">
    <property type="entry name" value="PARP"/>
    <property type="match status" value="1"/>
</dbReference>